<evidence type="ECO:0000313" key="20">
    <source>
        <dbReference type="Proteomes" id="UP001152885"/>
    </source>
</evidence>
<dbReference type="Gene3D" id="3.30.470.30">
    <property type="entry name" value="DNA ligase/mRNA capping enzyme"/>
    <property type="match status" value="1"/>
</dbReference>
<evidence type="ECO:0000259" key="17">
    <source>
        <dbReference type="PROSITE" id="PS50160"/>
    </source>
</evidence>
<keyword evidence="7 15" id="KW-0547">Nucleotide-binding</keyword>
<dbReference type="InterPro" id="IPR029710">
    <property type="entry name" value="LIG4"/>
</dbReference>
<dbReference type="EMBL" id="CANTUO010000001">
    <property type="protein sequence ID" value="CAI5756376.1"/>
    <property type="molecule type" value="Genomic_DNA"/>
</dbReference>
<dbReference type="PROSITE" id="PS50172">
    <property type="entry name" value="BRCT"/>
    <property type="match status" value="1"/>
</dbReference>
<dbReference type="CDD" id="cd07903">
    <property type="entry name" value="Adenylation_DNA_ligase_IV"/>
    <property type="match status" value="1"/>
</dbReference>
<dbReference type="InterPro" id="IPR012308">
    <property type="entry name" value="DNA_ligase_ATP-dep_N"/>
</dbReference>
<dbReference type="Pfam" id="PF04675">
    <property type="entry name" value="DNA_ligase_A_N"/>
    <property type="match status" value="1"/>
</dbReference>
<dbReference type="InterPro" id="IPR016059">
    <property type="entry name" value="DNA_ligase_ATP-dep_CS"/>
</dbReference>
<feature type="domain" description="ATP-dependent DNA ligase family profile" evidence="17">
    <location>
        <begin position="399"/>
        <end position="528"/>
    </location>
</feature>
<dbReference type="SUPFAM" id="SSF52113">
    <property type="entry name" value="BRCT domain"/>
    <property type="match status" value="1"/>
</dbReference>
<evidence type="ECO:0000313" key="19">
    <source>
        <dbReference type="EMBL" id="CAI5756376.1"/>
    </source>
</evidence>
<dbReference type="GO" id="GO:0046872">
    <property type="term" value="F:metal ion binding"/>
    <property type="evidence" value="ECO:0007669"/>
    <property type="project" value="UniProtKB-KW"/>
</dbReference>
<dbReference type="PROSITE" id="PS50160">
    <property type="entry name" value="DNA_LIGASE_A3"/>
    <property type="match status" value="1"/>
</dbReference>
<gene>
    <name evidence="19" type="ORF">CANVERA_P0892</name>
</gene>
<dbReference type="GO" id="GO:0032807">
    <property type="term" value="C:DNA ligase IV complex"/>
    <property type="evidence" value="ECO:0007669"/>
    <property type="project" value="TreeGrafter"/>
</dbReference>
<dbReference type="GO" id="GO:0006310">
    <property type="term" value="P:DNA recombination"/>
    <property type="evidence" value="ECO:0007669"/>
    <property type="project" value="UniProtKB-KW"/>
</dbReference>
<protein>
    <recommendedName>
        <fullName evidence="15">DNA ligase</fullName>
        <ecNumber evidence="15">6.5.1.1</ecNumber>
    </recommendedName>
</protein>
<comment type="subcellular location">
    <subcellularLocation>
        <location evidence="2">Nucleus</location>
    </subcellularLocation>
</comment>
<dbReference type="InterPro" id="IPR012340">
    <property type="entry name" value="NA-bd_OB-fold"/>
</dbReference>
<dbReference type="InterPro" id="IPR036599">
    <property type="entry name" value="DNA_ligase_N_sf"/>
</dbReference>
<keyword evidence="20" id="KW-1185">Reference proteome</keyword>
<name>A0A9W4X8L2_9ASCO</name>
<dbReference type="OrthoDB" id="151490at2759"/>
<dbReference type="GO" id="GO:0006303">
    <property type="term" value="P:double-strand break repair via nonhomologous end joining"/>
    <property type="evidence" value="ECO:0007669"/>
    <property type="project" value="TreeGrafter"/>
</dbReference>
<keyword evidence="9 15" id="KW-0067">ATP-binding</keyword>
<keyword evidence="12 15" id="KW-0234">DNA repair</keyword>
<keyword evidence="8 15" id="KW-0227">DNA damage</keyword>
<evidence type="ECO:0000256" key="8">
    <source>
        <dbReference type="ARBA" id="ARBA00022763"/>
    </source>
</evidence>
<dbReference type="InterPro" id="IPR036420">
    <property type="entry name" value="BRCT_dom_sf"/>
</dbReference>
<evidence type="ECO:0000256" key="13">
    <source>
        <dbReference type="ARBA" id="ARBA00023242"/>
    </source>
</evidence>
<dbReference type="SMART" id="SM00292">
    <property type="entry name" value="BRCT"/>
    <property type="match status" value="1"/>
</dbReference>
<dbReference type="Gene3D" id="3.40.50.10190">
    <property type="entry name" value="BRCT domain"/>
    <property type="match status" value="1"/>
</dbReference>
<evidence type="ECO:0000259" key="18">
    <source>
        <dbReference type="PROSITE" id="PS50172"/>
    </source>
</evidence>
<keyword evidence="13" id="KW-0539">Nucleus</keyword>
<dbReference type="SUPFAM" id="SSF56091">
    <property type="entry name" value="DNA ligase/mRNA capping enzyme, catalytic domain"/>
    <property type="match status" value="1"/>
</dbReference>
<evidence type="ECO:0000256" key="3">
    <source>
        <dbReference type="ARBA" id="ARBA00007572"/>
    </source>
</evidence>
<reference evidence="19" key="1">
    <citation type="submission" date="2022-12" db="EMBL/GenBank/DDBJ databases">
        <authorList>
            <person name="Brejova B."/>
        </authorList>
    </citation>
    <scope>NUCLEOTIDE SEQUENCE</scope>
</reference>
<dbReference type="Pfam" id="PF16589">
    <property type="entry name" value="BRCT_2"/>
    <property type="match status" value="1"/>
</dbReference>
<dbReference type="PANTHER" id="PTHR45997:SF1">
    <property type="entry name" value="DNA LIGASE 4"/>
    <property type="match status" value="1"/>
</dbReference>
<keyword evidence="10" id="KW-0460">Magnesium</keyword>
<dbReference type="Proteomes" id="UP001152885">
    <property type="component" value="Unassembled WGS sequence"/>
</dbReference>
<comment type="catalytic activity">
    <reaction evidence="14 15">
        <text>ATP + (deoxyribonucleotide)n-3'-hydroxyl + 5'-phospho-(deoxyribonucleotide)m = (deoxyribonucleotide)n+m + AMP + diphosphate.</text>
        <dbReference type="EC" id="6.5.1.1"/>
    </reaction>
</comment>
<sequence>MTYFLDNVEPPPPNRLEPSFTTLVSELFQKLDAVRKESLPEGVKTITEQKSKIISSYIELFKTNIGNNFYQTSILVFPEKAGRLYYCKEIFLARLIVKIFKIPKQSDDYTTLMNFYKNYQASKRFAVDAKNFRDFALQASRVISDRRKANPEIKEYTINDINQELDKLSNTQKSDKQIKILEPLFNHLKIEEVRWLIHIILRKAILSNLEIYMFNQWHPDGYRLYKICNNLKLTFYTLTDVNKRVPLEDLKIHPMYRFKPMLSVKLTKDYQKLITNTLQKKHEMNQEYENLYNQMHLQSKFYIEEKMDGDRMILHYENNHFMFFSRRLKDYSFLYGRNYNSGSLTKYLKGAFPNQVTSIILDGEMVAYDYERKAILPFGTLKSSAIQESVRQFNTTDSYELFTSYPLFIIFDVLYLNGKDLTNYPLFFRKNLLQKLITPVPNRFEIHKPRIGETARDIEKAIREVISQRSEGLIVKHCQSKYLIDGFRNPDWIKVKPEYLERFGENLDLVIIGMNPQIKNSFMMGLKNEVDGSYYSFCFVANGITTEDYDKINRILHNKWKNIKKEFPPDNLIKFGTRLPDYWIDPKDSIVLEVRARSIDVRPEKTYAVGSSLHNNFCRRIRDDKSVDECISLQQYLELKQNYYNDVLKSQKAATKKRGLNILTSFNDANQQLKKTKVESNLFKGFEFLILSDKRDEITGDLIKSDELKMLVKKYGGTLVGSIDAKTNLQVLIITEKFLPLAEVYLKRGLDLIKPNWIFECINRNCIVQLEPIFILDTKDWNPYNDKVDKFGDSFIIHHSLSNLPFPKLNQKKLTTLKESFEWVNKPLVYLFENTTFYVLDDGSLDGFVLKEKIERFSGELIDDYLNCYYIVVPKKHEINVDIEIDSMFKEISDSVQFENGKLISRIPVLVNENFIDKCIELNSIADPDDYKYIKDPGDQIKIKQEK</sequence>
<dbReference type="PROSITE" id="PS00697">
    <property type="entry name" value="DNA_LIGASE_A1"/>
    <property type="match status" value="1"/>
</dbReference>
<dbReference type="AlphaFoldDB" id="A0A9W4X8L2"/>
<evidence type="ECO:0000256" key="2">
    <source>
        <dbReference type="ARBA" id="ARBA00004123"/>
    </source>
</evidence>
<dbReference type="SUPFAM" id="SSF50249">
    <property type="entry name" value="Nucleic acid-binding proteins"/>
    <property type="match status" value="1"/>
</dbReference>
<feature type="domain" description="BRCT" evidence="18">
    <location>
        <begin position="678"/>
        <end position="775"/>
    </location>
</feature>
<keyword evidence="4 15" id="KW-0436">Ligase</keyword>
<dbReference type="GO" id="GO:0071897">
    <property type="term" value="P:DNA biosynthetic process"/>
    <property type="evidence" value="ECO:0007669"/>
    <property type="project" value="InterPro"/>
</dbReference>
<organism evidence="19 20">
    <name type="scientific">Candida verbasci</name>
    <dbReference type="NCBI Taxonomy" id="1227364"/>
    <lineage>
        <taxon>Eukaryota</taxon>
        <taxon>Fungi</taxon>
        <taxon>Dikarya</taxon>
        <taxon>Ascomycota</taxon>
        <taxon>Saccharomycotina</taxon>
        <taxon>Pichiomycetes</taxon>
        <taxon>Debaryomycetaceae</taxon>
        <taxon>Candida/Lodderomyces clade</taxon>
        <taxon>Candida</taxon>
    </lineage>
</organism>
<dbReference type="NCBIfam" id="TIGR00574">
    <property type="entry name" value="dnl1"/>
    <property type="match status" value="1"/>
</dbReference>
<proteinExistence type="inferred from homology"/>
<dbReference type="Pfam" id="PF01068">
    <property type="entry name" value="DNA_ligase_A_M"/>
    <property type="match status" value="1"/>
</dbReference>
<evidence type="ECO:0000256" key="16">
    <source>
        <dbReference type="RuleBase" id="RU004196"/>
    </source>
</evidence>
<dbReference type="InterPro" id="IPR000977">
    <property type="entry name" value="DNA_ligase_ATP-dep"/>
</dbReference>
<comment type="caution">
    <text evidence="19">The sequence shown here is derived from an EMBL/GenBank/DDBJ whole genome shotgun (WGS) entry which is preliminary data.</text>
</comment>
<keyword evidence="11 15" id="KW-0233">DNA recombination</keyword>
<dbReference type="Gene3D" id="1.10.3260.10">
    <property type="entry name" value="DNA ligase, ATP-dependent, N-terminal domain"/>
    <property type="match status" value="1"/>
</dbReference>
<evidence type="ECO:0000256" key="4">
    <source>
        <dbReference type="ARBA" id="ARBA00022598"/>
    </source>
</evidence>
<evidence type="ECO:0000256" key="10">
    <source>
        <dbReference type="ARBA" id="ARBA00022842"/>
    </source>
</evidence>
<evidence type="ECO:0000256" key="1">
    <source>
        <dbReference type="ARBA" id="ARBA00001946"/>
    </source>
</evidence>
<dbReference type="GO" id="GO:0003910">
    <property type="term" value="F:DNA ligase (ATP) activity"/>
    <property type="evidence" value="ECO:0007669"/>
    <property type="project" value="UniProtKB-EC"/>
</dbReference>
<evidence type="ECO:0000256" key="9">
    <source>
        <dbReference type="ARBA" id="ARBA00022840"/>
    </source>
</evidence>
<comment type="similarity">
    <text evidence="3 16">Belongs to the ATP-dependent DNA ligase family.</text>
</comment>
<dbReference type="InterPro" id="IPR001357">
    <property type="entry name" value="BRCT_dom"/>
</dbReference>
<dbReference type="GO" id="GO:0005524">
    <property type="term" value="F:ATP binding"/>
    <property type="evidence" value="ECO:0007669"/>
    <property type="project" value="UniProtKB-KW"/>
</dbReference>
<evidence type="ECO:0000256" key="12">
    <source>
        <dbReference type="ARBA" id="ARBA00023204"/>
    </source>
</evidence>
<evidence type="ECO:0000256" key="5">
    <source>
        <dbReference type="ARBA" id="ARBA00022723"/>
    </source>
</evidence>
<accession>A0A9W4X8L2</accession>
<keyword evidence="6" id="KW-0677">Repeat</keyword>
<evidence type="ECO:0000256" key="7">
    <source>
        <dbReference type="ARBA" id="ARBA00022741"/>
    </source>
</evidence>
<dbReference type="Gene3D" id="2.40.50.140">
    <property type="entry name" value="Nucleic acid-binding proteins"/>
    <property type="match status" value="1"/>
</dbReference>
<comment type="cofactor">
    <cofactor evidence="1">
        <name>Mg(2+)</name>
        <dbReference type="ChEBI" id="CHEBI:18420"/>
    </cofactor>
</comment>
<dbReference type="CDD" id="cd07968">
    <property type="entry name" value="OBF_DNA_ligase_IV"/>
    <property type="match status" value="1"/>
</dbReference>
<dbReference type="GO" id="GO:0003677">
    <property type="term" value="F:DNA binding"/>
    <property type="evidence" value="ECO:0007669"/>
    <property type="project" value="InterPro"/>
</dbReference>
<evidence type="ECO:0000256" key="15">
    <source>
        <dbReference type="RuleBase" id="RU000617"/>
    </source>
</evidence>
<keyword evidence="5" id="KW-0479">Metal-binding</keyword>
<dbReference type="EC" id="6.5.1.1" evidence="15"/>
<dbReference type="PANTHER" id="PTHR45997">
    <property type="entry name" value="DNA LIGASE 4"/>
    <property type="match status" value="1"/>
</dbReference>
<evidence type="ECO:0000256" key="14">
    <source>
        <dbReference type="ARBA" id="ARBA00034003"/>
    </source>
</evidence>
<evidence type="ECO:0000256" key="6">
    <source>
        <dbReference type="ARBA" id="ARBA00022737"/>
    </source>
</evidence>
<dbReference type="InterPro" id="IPR012310">
    <property type="entry name" value="DNA_ligase_ATP-dep_cent"/>
</dbReference>
<dbReference type="GO" id="GO:0006297">
    <property type="term" value="P:nucleotide-excision repair, DNA gap filling"/>
    <property type="evidence" value="ECO:0007669"/>
    <property type="project" value="TreeGrafter"/>
</dbReference>
<evidence type="ECO:0000256" key="11">
    <source>
        <dbReference type="ARBA" id="ARBA00023172"/>
    </source>
</evidence>
<dbReference type="InterPro" id="IPR044125">
    <property type="entry name" value="Adenylation_DNA_ligase_IV"/>
</dbReference>